<dbReference type="EMBL" id="BRYB01000147">
    <property type="protein sequence ID" value="GMI24030.1"/>
    <property type="molecule type" value="Genomic_DNA"/>
</dbReference>
<name>A0ABQ6MD15_9STRA</name>
<dbReference type="InterPro" id="IPR014903">
    <property type="entry name" value="DUF1796"/>
</dbReference>
<reference evidence="2 3" key="1">
    <citation type="journal article" date="2023" name="Commun. Biol.">
        <title>Genome analysis of Parmales, the sister group of diatoms, reveals the evolutionary specialization of diatoms from phago-mixotrophs to photoautotrophs.</title>
        <authorList>
            <person name="Ban H."/>
            <person name="Sato S."/>
            <person name="Yoshikawa S."/>
            <person name="Yamada K."/>
            <person name="Nakamura Y."/>
            <person name="Ichinomiya M."/>
            <person name="Sato N."/>
            <person name="Blanc-Mathieu R."/>
            <person name="Endo H."/>
            <person name="Kuwata A."/>
            <person name="Ogata H."/>
        </authorList>
    </citation>
    <scope>NUCLEOTIDE SEQUENCE [LARGE SCALE GENOMIC DNA]</scope>
</reference>
<keyword evidence="3" id="KW-1185">Reference proteome</keyword>
<sequence length="345" mass="36569">MREIVQRTRAWTIPSAGPGTEPAPAVSHVVSLGSVCGASQFLQDRGLRRYAGPFDWIFSSPGMVAHCVGDGFKKFLDRAEHFVAAGHGRGTAGHRFYGAMVGHEVVFNHHDPVNQPRDYAYFVRCVERFQAVLSAANERILFLLVGKKPLEAGAMRDLFDVLSARCAAPFELLGIGLRRAGRDDAPGLEETARLVGPKGTMRVLVQRCWASHTGVHFEDARDAGTFEETVMGNGGLGGTLPLPSPFCPPNGGLNGNFCRDSGVDSGTACGIHAGALTHGHCPGVGLGLDPTNRRNAASSAPSPPPAAGSSRKHCERARRVACATDCFSCLHCVPLLAASLAPSHN</sequence>
<organism evidence="2 3">
    <name type="scientific">Tetraparma gracilis</name>
    <dbReference type="NCBI Taxonomy" id="2962635"/>
    <lineage>
        <taxon>Eukaryota</taxon>
        <taxon>Sar</taxon>
        <taxon>Stramenopiles</taxon>
        <taxon>Ochrophyta</taxon>
        <taxon>Bolidophyceae</taxon>
        <taxon>Parmales</taxon>
        <taxon>Triparmaceae</taxon>
        <taxon>Tetraparma</taxon>
    </lineage>
</organism>
<dbReference type="Proteomes" id="UP001165060">
    <property type="component" value="Unassembled WGS sequence"/>
</dbReference>
<evidence type="ECO:0000256" key="1">
    <source>
        <dbReference type="SAM" id="MobiDB-lite"/>
    </source>
</evidence>
<evidence type="ECO:0000313" key="2">
    <source>
        <dbReference type="EMBL" id="GMI24030.1"/>
    </source>
</evidence>
<dbReference type="Pfam" id="PF08795">
    <property type="entry name" value="DUF1796"/>
    <property type="match status" value="1"/>
</dbReference>
<proteinExistence type="predicted"/>
<evidence type="ECO:0000313" key="3">
    <source>
        <dbReference type="Proteomes" id="UP001165060"/>
    </source>
</evidence>
<protein>
    <submittedName>
        <fullName evidence="2">Uncharacterized protein</fullName>
    </submittedName>
</protein>
<accession>A0ABQ6MD15</accession>
<comment type="caution">
    <text evidence="2">The sequence shown here is derived from an EMBL/GenBank/DDBJ whole genome shotgun (WGS) entry which is preliminary data.</text>
</comment>
<feature type="region of interest" description="Disordered" evidence="1">
    <location>
        <begin position="292"/>
        <end position="311"/>
    </location>
</feature>
<gene>
    <name evidence="2" type="ORF">TeGR_g416</name>
</gene>